<dbReference type="SMART" id="SM00525">
    <property type="entry name" value="FES"/>
    <property type="match status" value="1"/>
</dbReference>
<keyword evidence="7" id="KW-0408">Iron</keyword>
<dbReference type="InterPro" id="IPR003265">
    <property type="entry name" value="HhH-GPD_domain"/>
</dbReference>
<comment type="caution">
    <text evidence="12">The sequence shown here is derived from an EMBL/GenBank/DDBJ whole genome shotgun (WGS) entry which is preliminary data.</text>
</comment>
<gene>
    <name evidence="12" type="ORF">ENP55_00530</name>
</gene>
<evidence type="ECO:0000256" key="10">
    <source>
        <dbReference type="ARBA" id="ARBA00023295"/>
    </source>
</evidence>
<keyword evidence="4" id="KW-0479">Metal-binding</keyword>
<dbReference type="GO" id="GO:0004519">
    <property type="term" value="F:endonuclease activity"/>
    <property type="evidence" value="ECO:0007669"/>
    <property type="project" value="UniProtKB-KW"/>
</dbReference>
<dbReference type="Pfam" id="PF00730">
    <property type="entry name" value="HhH-GPD"/>
    <property type="match status" value="1"/>
</dbReference>
<dbReference type="SUPFAM" id="SSF48150">
    <property type="entry name" value="DNA-glycosylase"/>
    <property type="match status" value="1"/>
</dbReference>
<keyword evidence="12" id="KW-0255">Endonuclease</keyword>
<organism evidence="12">
    <name type="scientific">Thermosphaera aggregans</name>
    <dbReference type="NCBI Taxonomy" id="54254"/>
    <lineage>
        <taxon>Archaea</taxon>
        <taxon>Thermoproteota</taxon>
        <taxon>Thermoprotei</taxon>
        <taxon>Desulfurococcales</taxon>
        <taxon>Desulfurococcaceae</taxon>
        <taxon>Thermosphaera</taxon>
    </lineage>
</organism>
<dbReference type="Gene3D" id="1.10.1670.10">
    <property type="entry name" value="Helix-hairpin-Helix base-excision DNA repair enzymes (C-terminal)"/>
    <property type="match status" value="1"/>
</dbReference>
<dbReference type="GO" id="GO:0046872">
    <property type="term" value="F:metal ion binding"/>
    <property type="evidence" value="ECO:0007669"/>
    <property type="project" value="UniProtKB-KW"/>
</dbReference>
<keyword evidence="9" id="KW-0234">DNA repair</keyword>
<protein>
    <submittedName>
        <fullName evidence="12">Endonuclease III</fullName>
    </submittedName>
</protein>
<comment type="cofactor">
    <cofactor evidence="1">
        <name>[4Fe-4S] cluster</name>
        <dbReference type="ChEBI" id="CHEBI:49883"/>
    </cofactor>
</comment>
<dbReference type="GO" id="GO:0003677">
    <property type="term" value="F:DNA binding"/>
    <property type="evidence" value="ECO:0007669"/>
    <property type="project" value="InterPro"/>
</dbReference>
<dbReference type="PANTHER" id="PTHR10359:SF18">
    <property type="entry name" value="ENDONUCLEASE III"/>
    <property type="match status" value="1"/>
</dbReference>
<comment type="similarity">
    <text evidence="2">Belongs to the Nth/MutY family.</text>
</comment>
<evidence type="ECO:0000256" key="6">
    <source>
        <dbReference type="ARBA" id="ARBA00022801"/>
    </source>
</evidence>
<dbReference type="PIRSF" id="PIRSF001435">
    <property type="entry name" value="Nth"/>
    <property type="match status" value="1"/>
</dbReference>
<keyword evidence="12" id="KW-0540">Nuclease</keyword>
<dbReference type="CDD" id="cd00056">
    <property type="entry name" value="ENDO3c"/>
    <property type="match status" value="1"/>
</dbReference>
<evidence type="ECO:0000256" key="7">
    <source>
        <dbReference type="ARBA" id="ARBA00023004"/>
    </source>
</evidence>
<evidence type="ECO:0000256" key="4">
    <source>
        <dbReference type="ARBA" id="ARBA00022723"/>
    </source>
</evidence>
<dbReference type="InterPro" id="IPR023170">
    <property type="entry name" value="HhH_base_excis_C"/>
</dbReference>
<evidence type="ECO:0000313" key="12">
    <source>
        <dbReference type="EMBL" id="HEF86804.1"/>
    </source>
</evidence>
<keyword evidence="10" id="KW-0326">Glycosidase</keyword>
<feature type="domain" description="HhH-GPD" evidence="11">
    <location>
        <begin position="41"/>
        <end position="200"/>
    </location>
</feature>
<dbReference type="InterPro" id="IPR000445">
    <property type="entry name" value="HhH_motif"/>
</dbReference>
<dbReference type="InterPro" id="IPR003651">
    <property type="entry name" value="Endonuclease3_FeS-loop_motif"/>
</dbReference>
<dbReference type="AlphaFoldDB" id="A0A7C2FWR0"/>
<evidence type="ECO:0000256" key="8">
    <source>
        <dbReference type="ARBA" id="ARBA00023014"/>
    </source>
</evidence>
<evidence type="ECO:0000256" key="1">
    <source>
        <dbReference type="ARBA" id="ARBA00001966"/>
    </source>
</evidence>
<keyword evidence="3" id="KW-0004">4Fe-4S</keyword>
<keyword evidence="5" id="KW-0227">DNA damage</keyword>
<accession>A0A7C2FWR0</accession>
<dbReference type="PANTHER" id="PTHR10359">
    <property type="entry name" value="A/G-SPECIFIC ADENINE GLYCOSYLASE/ENDONUCLEASE III"/>
    <property type="match status" value="1"/>
</dbReference>
<dbReference type="Pfam" id="PF00633">
    <property type="entry name" value="HHH"/>
    <property type="match status" value="1"/>
</dbReference>
<dbReference type="EMBL" id="DSJT01000003">
    <property type="protein sequence ID" value="HEF86804.1"/>
    <property type="molecule type" value="Genomic_DNA"/>
</dbReference>
<keyword evidence="6" id="KW-0378">Hydrolase</keyword>
<evidence type="ECO:0000259" key="11">
    <source>
        <dbReference type="SMART" id="SM00478"/>
    </source>
</evidence>
<dbReference type="GO" id="GO:0019104">
    <property type="term" value="F:DNA N-glycosylase activity"/>
    <property type="evidence" value="ECO:0007669"/>
    <property type="project" value="UniProtKB-ARBA"/>
</dbReference>
<reference evidence="12" key="1">
    <citation type="journal article" date="2020" name="mSystems">
        <title>Genome- and Community-Level Interaction Insights into Carbon Utilization and Element Cycling Functions of Hydrothermarchaeota in Hydrothermal Sediment.</title>
        <authorList>
            <person name="Zhou Z."/>
            <person name="Liu Y."/>
            <person name="Xu W."/>
            <person name="Pan J."/>
            <person name="Luo Z.H."/>
            <person name="Li M."/>
        </authorList>
    </citation>
    <scope>NUCLEOTIDE SEQUENCE [LARGE SCALE GENOMIC DNA]</scope>
    <source>
        <strain evidence="12">SpSt-23</strain>
    </source>
</reference>
<dbReference type="SMART" id="SM00478">
    <property type="entry name" value="ENDO3c"/>
    <property type="match status" value="1"/>
</dbReference>
<evidence type="ECO:0000256" key="2">
    <source>
        <dbReference type="ARBA" id="ARBA00008343"/>
    </source>
</evidence>
<evidence type="ECO:0000256" key="5">
    <source>
        <dbReference type="ARBA" id="ARBA00022763"/>
    </source>
</evidence>
<name>A0A7C2FWR0_9CREN</name>
<keyword evidence="8" id="KW-0411">Iron-sulfur</keyword>
<proteinExistence type="inferred from homology"/>
<sequence>MKIGDFVLRKLEEFYKLNMEEFTVSRASRISLFEFIIAVVLSQNTSDKNAIRAFENLKKNLGVINPENILKTESDRLADMIRPAGMYRGRSRVLLELAKVFSQNGFESKLAEEIAKSDVETSRKILTSLPGVGPKTADVVLIAFFGKPVFPVDTHIRRITKRLGYVKSDSYYDISNFWSLNTSQSNYMRLHLLLITHGRRTCRAIKPSCFSCPIKSICEYGNKVVEDGKR</sequence>
<dbReference type="Gene3D" id="1.10.340.30">
    <property type="entry name" value="Hypothetical protein, domain 2"/>
    <property type="match status" value="1"/>
</dbReference>
<dbReference type="GO" id="GO:0051539">
    <property type="term" value="F:4 iron, 4 sulfur cluster binding"/>
    <property type="evidence" value="ECO:0007669"/>
    <property type="project" value="UniProtKB-KW"/>
</dbReference>
<dbReference type="InterPro" id="IPR011257">
    <property type="entry name" value="DNA_glycosylase"/>
</dbReference>
<dbReference type="GO" id="GO:0006285">
    <property type="term" value="P:base-excision repair, AP site formation"/>
    <property type="evidence" value="ECO:0007669"/>
    <property type="project" value="TreeGrafter"/>
</dbReference>
<evidence type="ECO:0000256" key="3">
    <source>
        <dbReference type="ARBA" id="ARBA00022485"/>
    </source>
</evidence>
<evidence type="ECO:0000256" key="9">
    <source>
        <dbReference type="ARBA" id="ARBA00023204"/>
    </source>
</evidence>